<keyword evidence="3" id="KW-1185">Reference proteome</keyword>
<organism evidence="2 3">
    <name type="scientific">Polypedilum vanderplanki</name>
    <name type="common">Sleeping chironomid midge</name>
    <dbReference type="NCBI Taxonomy" id="319348"/>
    <lineage>
        <taxon>Eukaryota</taxon>
        <taxon>Metazoa</taxon>
        <taxon>Ecdysozoa</taxon>
        <taxon>Arthropoda</taxon>
        <taxon>Hexapoda</taxon>
        <taxon>Insecta</taxon>
        <taxon>Pterygota</taxon>
        <taxon>Neoptera</taxon>
        <taxon>Endopterygota</taxon>
        <taxon>Diptera</taxon>
        <taxon>Nematocera</taxon>
        <taxon>Chironomoidea</taxon>
        <taxon>Chironomidae</taxon>
        <taxon>Chironominae</taxon>
        <taxon>Polypedilum</taxon>
        <taxon>Polypedilum</taxon>
    </lineage>
</organism>
<evidence type="ECO:0000256" key="1">
    <source>
        <dbReference type="SAM" id="SignalP"/>
    </source>
</evidence>
<dbReference type="Proteomes" id="UP001107558">
    <property type="component" value="Chromosome 4"/>
</dbReference>
<reference evidence="2" key="1">
    <citation type="submission" date="2021-03" db="EMBL/GenBank/DDBJ databases">
        <title>Chromosome level genome of the anhydrobiotic midge Polypedilum vanderplanki.</title>
        <authorList>
            <person name="Yoshida Y."/>
            <person name="Kikawada T."/>
            <person name="Gusev O."/>
        </authorList>
    </citation>
    <scope>NUCLEOTIDE SEQUENCE</scope>
    <source>
        <strain evidence="2">NIAS01</strain>
        <tissue evidence="2">Whole body or cell culture</tissue>
    </source>
</reference>
<sequence length="187" mass="21770">MKVLVFITIFLFFANESIACSSQHGRNFNQQENLAEKKFWTLINKWNPSLTSHQKSAIDSIVKNFKAGKLQSEDIDRHIDELTSQSLFPLTIELENFIQEILETSQPKNFESETLDDIFSYLNEQQQLSLRQFLNSIREKLQKSPYTPPQNGAGRTTYNNIQRGGQVEEINYSDYNKQINTYSNDFD</sequence>
<keyword evidence="1" id="KW-0732">Signal</keyword>
<dbReference type="AlphaFoldDB" id="A0A9J6BEI3"/>
<evidence type="ECO:0000313" key="2">
    <source>
        <dbReference type="EMBL" id="KAG5668023.1"/>
    </source>
</evidence>
<evidence type="ECO:0000313" key="3">
    <source>
        <dbReference type="Proteomes" id="UP001107558"/>
    </source>
</evidence>
<accession>A0A9J6BEI3</accession>
<dbReference type="EMBL" id="JADBJN010000004">
    <property type="protein sequence ID" value="KAG5668023.1"/>
    <property type="molecule type" value="Genomic_DNA"/>
</dbReference>
<feature type="signal peptide" evidence="1">
    <location>
        <begin position="1"/>
        <end position="19"/>
    </location>
</feature>
<gene>
    <name evidence="2" type="ORF">PVAND_015980</name>
</gene>
<proteinExistence type="predicted"/>
<name>A0A9J6BEI3_POLVA</name>
<protein>
    <submittedName>
        <fullName evidence="2">Uncharacterized protein</fullName>
    </submittedName>
</protein>
<feature type="chain" id="PRO_5039954760" evidence="1">
    <location>
        <begin position="20"/>
        <end position="187"/>
    </location>
</feature>
<comment type="caution">
    <text evidence="2">The sequence shown here is derived from an EMBL/GenBank/DDBJ whole genome shotgun (WGS) entry which is preliminary data.</text>
</comment>